<feature type="region of interest" description="Disordered" evidence="1">
    <location>
        <begin position="1"/>
        <end position="38"/>
    </location>
</feature>
<keyword evidence="4" id="KW-1185">Reference proteome</keyword>
<dbReference type="AlphaFoldDB" id="A0A0C3IRM4"/>
<feature type="transmembrane region" description="Helical" evidence="2">
    <location>
        <begin position="487"/>
        <end position="510"/>
    </location>
</feature>
<dbReference type="EMBL" id="KN832003">
    <property type="protein sequence ID" value="KIN99577.1"/>
    <property type="molecule type" value="Genomic_DNA"/>
</dbReference>
<keyword evidence="2" id="KW-1133">Transmembrane helix</keyword>
<name>A0A0C3IRM4_PISTI</name>
<keyword evidence="2" id="KW-0812">Transmembrane</keyword>
<proteinExistence type="predicted"/>
<dbReference type="STRING" id="870435.A0A0C3IRM4"/>
<organism evidence="3 4">
    <name type="scientific">Pisolithus tinctorius Marx 270</name>
    <dbReference type="NCBI Taxonomy" id="870435"/>
    <lineage>
        <taxon>Eukaryota</taxon>
        <taxon>Fungi</taxon>
        <taxon>Dikarya</taxon>
        <taxon>Basidiomycota</taxon>
        <taxon>Agaricomycotina</taxon>
        <taxon>Agaricomycetes</taxon>
        <taxon>Agaricomycetidae</taxon>
        <taxon>Boletales</taxon>
        <taxon>Sclerodermatineae</taxon>
        <taxon>Pisolithaceae</taxon>
        <taxon>Pisolithus</taxon>
    </lineage>
</organism>
<keyword evidence="2" id="KW-0472">Membrane</keyword>
<feature type="transmembrane region" description="Helical" evidence="2">
    <location>
        <begin position="106"/>
        <end position="129"/>
    </location>
</feature>
<feature type="transmembrane region" description="Helical" evidence="2">
    <location>
        <begin position="387"/>
        <end position="404"/>
    </location>
</feature>
<dbReference type="HOGENOM" id="CLU_028680_0_0_1"/>
<feature type="transmembrane region" description="Helical" evidence="2">
    <location>
        <begin position="227"/>
        <end position="245"/>
    </location>
</feature>
<accession>A0A0C3IRM4</accession>
<feature type="transmembrane region" description="Helical" evidence="2">
    <location>
        <begin position="265"/>
        <end position="296"/>
    </location>
</feature>
<protein>
    <recommendedName>
        <fullName evidence="5">Amino acid transporter transmembrane domain-containing protein</fullName>
    </recommendedName>
</protein>
<feature type="transmembrane region" description="Helical" evidence="2">
    <location>
        <begin position="160"/>
        <end position="182"/>
    </location>
</feature>
<dbReference type="Proteomes" id="UP000054217">
    <property type="component" value="Unassembled WGS sequence"/>
</dbReference>
<feature type="transmembrane region" description="Helical" evidence="2">
    <location>
        <begin position="202"/>
        <end position="220"/>
    </location>
</feature>
<feature type="compositionally biased region" description="Basic and acidic residues" evidence="1">
    <location>
        <begin position="1"/>
        <end position="11"/>
    </location>
</feature>
<evidence type="ECO:0000256" key="1">
    <source>
        <dbReference type="SAM" id="MobiDB-lite"/>
    </source>
</evidence>
<dbReference type="InParanoid" id="A0A0C3IRM4"/>
<evidence type="ECO:0000256" key="2">
    <source>
        <dbReference type="SAM" id="Phobius"/>
    </source>
</evidence>
<gene>
    <name evidence="3" type="ORF">M404DRAFT_1004520</name>
</gene>
<evidence type="ECO:0000313" key="3">
    <source>
        <dbReference type="EMBL" id="KIN99577.1"/>
    </source>
</evidence>
<sequence length="516" mass="56725">MVPVEPDRQRSPIDSPDSPVSPQSESQGGLSGPASPSALILLPDTEEQDLYDLESDDDESDDECDSQLEVQRLPIPPLGNALVFLYLLSPYLRLGALYITDGGDPISLRYGLLTLMFAASLSTFCRHLWFMLGRYLRKFTFEDILIEAFVRGRGQGRQHIFARCIISSAVALFRVLLAAMYFRDSVNSVLQLVPEDMRSFSLLYISAFLGFFVLVLSIPNTVAAKPVIYASTLSTTSYLAWLIAVSHANATGSLGPVTSWPQRGILWIIYSSIVFACTTTLTVPLSASLTGSLVVWPVKQHRTRRFKLLNISSTVLATLLMLPLVAFASLRAINLSGRTLATPSSVLVPILRATTISLAIPSIIVSTPMPRFLHMGHCRPPTTPVKFFYVLSAVLLSLASPSVANTIRDLTLVLACSGTFLLPALTHVTIHYLRRPLAIVVPQEPHPVAASPRSTIAGSRSASRPSVDPLLQRKERYLQRRRLGKRLLWDVGIWLVLIPTCICAFIWAAGCLLGKW</sequence>
<feature type="transmembrane region" description="Helical" evidence="2">
    <location>
        <begin position="345"/>
        <end position="366"/>
    </location>
</feature>
<reference evidence="3 4" key="1">
    <citation type="submission" date="2014-04" db="EMBL/GenBank/DDBJ databases">
        <authorList>
            <consortium name="DOE Joint Genome Institute"/>
            <person name="Kuo A."/>
            <person name="Kohler A."/>
            <person name="Costa M.D."/>
            <person name="Nagy L.G."/>
            <person name="Floudas D."/>
            <person name="Copeland A."/>
            <person name="Barry K.W."/>
            <person name="Cichocki N."/>
            <person name="Veneault-Fourrey C."/>
            <person name="LaButti K."/>
            <person name="Lindquist E.A."/>
            <person name="Lipzen A."/>
            <person name="Lundell T."/>
            <person name="Morin E."/>
            <person name="Murat C."/>
            <person name="Sun H."/>
            <person name="Tunlid A."/>
            <person name="Henrissat B."/>
            <person name="Grigoriev I.V."/>
            <person name="Hibbett D.S."/>
            <person name="Martin F."/>
            <person name="Nordberg H.P."/>
            <person name="Cantor M.N."/>
            <person name="Hua S.X."/>
        </authorList>
    </citation>
    <scope>NUCLEOTIDE SEQUENCE [LARGE SCALE GENOMIC DNA]</scope>
    <source>
        <strain evidence="3 4">Marx 270</strain>
    </source>
</reference>
<evidence type="ECO:0008006" key="5">
    <source>
        <dbReference type="Google" id="ProtNLM"/>
    </source>
</evidence>
<reference evidence="4" key="2">
    <citation type="submission" date="2015-01" db="EMBL/GenBank/DDBJ databases">
        <title>Evolutionary Origins and Diversification of the Mycorrhizal Mutualists.</title>
        <authorList>
            <consortium name="DOE Joint Genome Institute"/>
            <consortium name="Mycorrhizal Genomics Consortium"/>
            <person name="Kohler A."/>
            <person name="Kuo A."/>
            <person name="Nagy L.G."/>
            <person name="Floudas D."/>
            <person name="Copeland A."/>
            <person name="Barry K.W."/>
            <person name="Cichocki N."/>
            <person name="Veneault-Fourrey C."/>
            <person name="LaButti K."/>
            <person name="Lindquist E.A."/>
            <person name="Lipzen A."/>
            <person name="Lundell T."/>
            <person name="Morin E."/>
            <person name="Murat C."/>
            <person name="Riley R."/>
            <person name="Ohm R."/>
            <person name="Sun H."/>
            <person name="Tunlid A."/>
            <person name="Henrissat B."/>
            <person name="Grigoriev I.V."/>
            <person name="Hibbett D.S."/>
            <person name="Martin F."/>
        </authorList>
    </citation>
    <scope>NUCLEOTIDE SEQUENCE [LARGE SCALE GENOMIC DNA]</scope>
    <source>
        <strain evidence="4">Marx 270</strain>
    </source>
</reference>
<feature type="transmembrane region" description="Helical" evidence="2">
    <location>
        <begin position="81"/>
        <end position="100"/>
    </location>
</feature>
<feature type="transmembrane region" description="Helical" evidence="2">
    <location>
        <begin position="308"/>
        <end position="333"/>
    </location>
</feature>
<evidence type="ECO:0000313" key="4">
    <source>
        <dbReference type="Proteomes" id="UP000054217"/>
    </source>
</evidence>
<dbReference type="OrthoDB" id="3259324at2759"/>
<feature type="compositionally biased region" description="Low complexity" evidence="1">
    <location>
        <begin position="12"/>
        <end position="27"/>
    </location>
</feature>
<feature type="transmembrane region" description="Helical" evidence="2">
    <location>
        <begin position="410"/>
        <end position="433"/>
    </location>
</feature>